<evidence type="ECO:0000256" key="9">
    <source>
        <dbReference type="SAM" id="SignalP"/>
    </source>
</evidence>
<dbReference type="GO" id="GO:0005576">
    <property type="term" value="C:extracellular region"/>
    <property type="evidence" value="ECO:0007669"/>
    <property type="project" value="UniProtKB-SubCell"/>
</dbReference>
<evidence type="ECO:0000256" key="7">
    <source>
        <dbReference type="ARBA" id="ARBA00022801"/>
    </source>
</evidence>
<proteinExistence type="inferred from homology"/>
<dbReference type="InterPro" id="IPR045053">
    <property type="entry name" value="MAN-like"/>
</dbReference>
<evidence type="ECO:0000256" key="6">
    <source>
        <dbReference type="ARBA" id="ARBA00022729"/>
    </source>
</evidence>
<keyword evidence="8" id="KW-0326">Glycosidase</keyword>
<dbReference type="Proteomes" id="UP001605036">
    <property type="component" value="Unassembled WGS sequence"/>
</dbReference>
<protein>
    <recommendedName>
        <fullName evidence="4">mannan endo-1,4-beta-mannosidase</fullName>
        <ecNumber evidence="4">3.2.1.78</ecNumber>
    </recommendedName>
</protein>
<evidence type="ECO:0000313" key="11">
    <source>
        <dbReference type="EMBL" id="KAL2607931.1"/>
    </source>
</evidence>
<keyword evidence="12" id="KW-1185">Reference proteome</keyword>
<sequence length="437" mass="50323">MASISLSSMRFAVIIFILQSFLSVVVRGDIRGGIIRRQGTQFVDSNGNPFVVHGCNFYWLMYQGADQWSRKFVDSVLDDAQNLGLNVGRTWAFSDGGYRALQVSPGKYDETVFKALDYAIIQARKHNMRLVLTLVNNYGDFGGKPQYAEWGRKAGYHIPNDDAFYTHDALKTWYKNHVRKVLTRRNTISGVMYMNDPTVFSWELMNEPRCETDPSGNTMAKWVKEMAAYVKSIDKNHLLTVGVEGFYGPNHGVSKRWAYPFNTDNTGTDYIRLNKIANIDYATVHTYPDLWLPSWKNPAKLTFLRIWVNIHIRDAKKILKMPVLFGEFGKNDRVFDYKPEQRRQFFWTVYDSVFSSVEKGMSGVGSMLWQLFPKGMEDWDDGFAVYASDLSTSEIIDSQTIRLKKMEQAMIKARNATHAQADVIQLWTSNERSRNDR</sequence>
<evidence type="ECO:0000256" key="2">
    <source>
        <dbReference type="ARBA" id="ARBA00004613"/>
    </source>
</evidence>
<dbReference type="EC" id="3.2.1.78" evidence="4"/>
<organism evidence="11 12">
    <name type="scientific">Riccia fluitans</name>
    <dbReference type="NCBI Taxonomy" id="41844"/>
    <lineage>
        <taxon>Eukaryota</taxon>
        <taxon>Viridiplantae</taxon>
        <taxon>Streptophyta</taxon>
        <taxon>Embryophyta</taxon>
        <taxon>Marchantiophyta</taxon>
        <taxon>Marchantiopsida</taxon>
        <taxon>Marchantiidae</taxon>
        <taxon>Marchantiales</taxon>
        <taxon>Ricciaceae</taxon>
        <taxon>Riccia</taxon>
    </lineage>
</organism>
<keyword evidence="5" id="KW-0964">Secreted</keyword>
<dbReference type="PANTHER" id="PTHR31451">
    <property type="match status" value="1"/>
</dbReference>
<comment type="catalytic activity">
    <reaction evidence="1">
        <text>Random hydrolysis of (1-&gt;4)-beta-D-mannosidic linkages in mannans, galactomannans and glucomannans.</text>
        <dbReference type="EC" id="3.2.1.78"/>
    </reaction>
</comment>
<name>A0ABD1XJ44_9MARC</name>
<evidence type="ECO:0000256" key="5">
    <source>
        <dbReference type="ARBA" id="ARBA00022525"/>
    </source>
</evidence>
<evidence type="ECO:0000256" key="1">
    <source>
        <dbReference type="ARBA" id="ARBA00001678"/>
    </source>
</evidence>
<evidence type="ECO:0000256" key="8">
    <source>
        <dbReference type="ARBA" id="ARBA00023295"/>
    </source>
</evidence>
<evidence type="ECO:0000256" key="4">
    <source>
        <dbReference type="ARBA" id="ARBA00012706"/>
    </source>
</evidence>
<keyword evidence="6 9" id="KW-0732">Signal</keyword>
<dbReference type="EMBL" id="JBHFFA010000008">
    <property type="protein sequence ID" value="KAL2607931.1"/>
    <property type="molecule type" value="Genomic_DNA"/>
</dbReference>
<dbReference type="InterPro" id="IPR001547">
    <property type="entry name" value="Glyco_hydro_5"/>
</dbReference>
<dbReference type="InterPro" id="IPR017853">
    <property type="entry name" value="GH"/>
</dbReference>
<feature type="signal peptide" evidence="9">
    <location>
        <begin position="1"/>
        <end position="27"/>
    </location>
</feature>
<feature type="chain" id="PRO_5044766110" description="mannan endo-1,4-beta-mannosidase" evidence="9">
    <location>
        <begin position="28"/>
        <end position="437"/>
    </location>
</feature>
<evidence type="ECO:0000256" key="3">
    <source>
        <dbReference type="ARBA" id="ARBA00005641"/>
    </source>
</evidence>
<dbReference type="SUPFAM" id="SSF51445">
    <property type="entry name" value="(Trans)glycosidases"/>
    <property type="match status" value="1"/>
</dbReference>
<reference evidence="11 12" key="1">
    <citation type="submission" date="2024-09" db="EMBL/GenBank/DDBJ databases">
        <title>Chromosome-scale assembly of Riccia fluitans.</title>
        <authorList>
            <person name="Paukszto L."/>
            <person name="Sawicki J."/>
            <person name="Karawczyk K."/>
            <person name="Piernik-Szablinska J."/>
            <person name="Szczecinska M."/>
            <person name="Mazdziarz M."/>
        </authorList>
    </citation>
    <scope>NUCLEOTIDE SEQUENCE [LARGE SCALE GENOMIC DNA]</scope>
    <source>
        <strain evidence="11">Rf_01</strain>
        <tissue evidence="11">Aerial parts of the thallus</tissue>
    </source>
</reference>
<dbReference type="Pfam" id="PF26410">
    <property type="entry name" value="GH5_mannosidase"/>
    <property type="match status" value="1"/>
</dbReference>
<feature type="domain" description="Glycoside hydrolase family 5" evidence="10">
    <location>
        <begin position="35"/>
        <end position="369"/>
    </location>
</feature>
<comment type="subcellular location">
    <subcellularLocation>
        <location evidence="2">Secreted</location>
    </subcellularLocation>
</comment>
<evidence type="ECO:0000259" key="10">
    <source>
        <dbReference type="Pfam" id="PF26410"/>
    </source>
</evidence>
<dbReference type="GO" id="GO:0016985">
    <property type="term" value="F:mannan endo-1,4-beta-mannosidase activity"/>
    <property type="evidence" value="ECO:0007669"/>
    <property type="project" value="UniProtKB-EC"/>
</dbReference>
<comment type="similarity">
    <text evidence="3">Belongs to the glycosyl hydrolase 5 (cellulase A) family.</text>
</comment>
<dbReference type="PANTHER" id="PTHR31451:SF39">
    <property type="entry name" value="MANNAN ENDO-1,4-BETA-MANNOSIDASE 1"/>
    <property type="match status" value="1"/>
</dbReference>
<comment type="caution">
    <text evidence="11">The sequence shown here is derived from an EMBL/GenBank/DDBJ whole genome shotgun (WGS) entry which is preliminary data.</text>
</comment>
<gene>
    <name evidence="11" type="ORF">R1flu_026504</name>
</gene>
<dbReference type="AlphaFoldDB" id="A0ABD1XJ44"/>
<dbReference type="Gene3D" id="3.20.20.80">
    <property type="entry name" value="Glycosidases"/>
    <property type="match status" value="1"/>
</dbReference>
<evidence type="ECO:0000313" key="12">
    <source>
        <dbReference type="Proteomes" id="UP001605036"/>
    </source>
</evidence>
<accession>A0ABD1XJ44</accession>
<keyword evidence="7" id="KW-0378">Hydrolase</keyword>